<accession>A0A915I471</accession>
<evidence type="ECO:0000313" key="2">
    <source>
        <dbReference type="Proteomes" id="UP000887565"/>
    </source>
</evidence>
<feature type="region of interest" description="Disordered" evidence="1">
    <location>
        <begin position="1"/>
        <end position="22"/>
    </location>
</feature>
<feature type="compositionally biased region" description="Pro residues" evidence="1">
    <location>
        <begin position="13"/>
        <end position="22"/>
    </location>
</feature>
<proteinExistence type="predicted"/>
<evidence type="ECO:0000256" key="1">
    <source>
        <dbReference type="SAM" id="MobiDB-lite"/>
    </source>
</evidence>
<organism evidence="2 3">
    <name type="scientific">Romanomermis culicivorax</name>
    <name type="common">Nematode worm</name>
    <dbReference type="NCBI Taxonomy" id="13658"/>
    <lineage>
        <taxon>Eukaryota</taxon>
        <taxon>Metazoa</taxon>
        <taxon>Ecdysozoa</taxon>
        <taxon>Nematoda</taxon>
        <taxon>Enoplea</taxon>
        <taxon>Dorylaimia</taxon>
        <taxon>Mermithida</taxon>
        <taxon>Mermithoidea</taxon>
        <taxon>Mermithidae</taxon>
        <taxon>Romanomermis</taxon>
    </lineage>
</organism>
<dbReference type="AlphaFoldDB" id="A0A915I471"/>
<keyword evidence="2" id="KW-1185">Reference proteome</keyword>
<evidence type="ECO:0000313" key="3">
    <source>
        <dbReference type="WBParaSite" id="nRc.2.0.1.t08635-RA"/>
    </source>
</evidence>
<sequence>MSRAAFSAKNGESPPPPPTPLPLLPPFQNVGVSAVLERRVASIKGKQSLSVWADCNTLKKGSCTFYVVELI</sequence>
<name>A0A915I471_ROMCU</name>
<reference evidence="3" key="1">
    <citation type="submission" date="2022-11" db="UniProtKB">
        <authorList>
            <consortium name="WormBaseParasite"/>
        </authorList>
    </citation>
    <scope>IDENTIFICATION</scope>
</reference>
<dbReference type="Proteomes" id="UP000887565">
    <property type="component" value="Unplaced"/>
</dbReference>
<dbReference type="WBParaSite" id="nRc.2.0.1.t08635-RA">
    <property type="protein sequence ID" value="nRc.2.0.1.t08635-RA"/>
    <property type="gene ID" value="nRc.2.0.1.g08635"/>
</dbReference>
<protein>
    <submittedName>
        <fullName evidence="3">Uncharacterized protein</fullName>
    </submittedName>
</protein>